<dbReference type="PANTHER" id="PTHR48075">
    <property type="entry name" value="3-HYDROXYACYL-COA DEHYDROGENASE FAMILY PROTEIN"/>
    <property type="match status" value="1"/>
</dbReference>
<protein>
    <submittedName>
        <fullName evidence="4">3-hydroxyacyl-CoA dehydrogenase</fullName>
    </submittedName>
</protein>
<dbReference type="InterPro" id="IPR013328">
    <property type="entry name" value="6PGD_dom2"/>
</dbReference>
<dbReference type="InterPro" id="IPR008927">
    <property type="entry name" value="6-PGluconate_DH-like_C_sf"/>
</dbReference>
<evidence type="ECO:0000259" key="2">
    <source>
        <dbReference type="Pfam" id="PF00725"/>
    </source>
</evidence>
<dbReference type="PANTHER" id="PTHR48075:SF5">
    <property type="entry name" value="3-HYDROXYBUTYRYL-COA DEHYDROGENASE"/>
    <property type="match status" value="1"/>
</dbReference>
<dbReference type="SUPFAM" id="SSF48179">
    <property type="entry name" value="6-phosphogluconate dehydrogenase C-terminal domain-like"/>
    <property type="match status" value="1"/>
</dbReference>
<keyword evidence="1" id="KW-0560">Oxidoreductase</keyword>
<reference evidence="4" key="1">
    <citation type="journal article" date="2020" name="Stud. Mycol.">
        <title>101 Dothideomycetes genomes: a test case for predicting lifestyles and emergence of pathogens.</title>
        <authorList>
            <person name="Haridas S."/>
            <person name="Albert R."/>
            <person name="Binder M."/>
            <person name="Bloem J."/>
            <person name="Labutti K."/>
            <person name="Salamov A."/>
            <person name="Andreopoulos B."/>
            <person name="Baker S."/>
            <person name="Barry K."/>
            <person name="Bills G."/>
            <person name="Bluhm B."/>
            <person name="Cannon C."/>
            <person name="Castanera R."/>
            <person name="Culley D."/>
            <person name="Daum C."/>
            <person name="Ezra D."/>
            <person name="Gonzalez J."/>
            <person name="Henrissat B."/>
            <person name="Kuo A."/>
            <person name="Liang C."/>
            <person name="Lipzen A."/>
            <person name="Lutzoni F."/>
            <person name="Magnuson J."/>
            <person name="Mondo S."/>
            <person name="Nolan M."/>
            <person name="Ohm R."/>
            <person name="Pangilinan J."/>
            <person name="Park H.-J."/>
            <person name="Ramirez L."/>
            <person name="Alfaro M."/>
            <person name="Sun H."/>
            <person name="Tritt A."/>
            <person name="Yoshinaga Y."/>
            <person name="Zwiers L.-H."/>
            <person name="Turgeon B."/>
            <person name="Goodwin S."/>
            <person name="Spatafora J."/>
            <person name="Crous P."/>
            <person name="Grigoriev I."/>
        </authorList>
    </citation>
    <scope>NUCLEOTIDE SEQUENCE</scope>
    <source>
        <strain evidence="4">CBS 121410</strain>
    </source>
</reference>
<accession>A0A9P4LWI5</accession>
<name>A0A9P4LWI5_9PEZI</name>
<dbReference type="Gene3D" id="3.40.50.720">
    <property type="entry name" value="NAD(P)-binding Rossmann-like Domain"/>
    <property type="match status" value="1"/>
</dbReference>
<comment type="caution">
    <text evidence="4">The sequence shown here is derived from an EMBL/GenBank/DDBJ whole genome shotgun (WGS) entry which is preliminary data.</text>
</comment>
<organism evidence="4 5">
    <name type="scientific">Saccharata proteae CBS 121410</name>
    <dbReference type="NCBI Taxonomy" id="1314787"/>
    <lineage>
        <taxon>Eukaryota</taxon>
        <taxon>Fungi</taxon>
        <taxon>Dikarya</taxon>
        <taxon>Ascomycota</taxon>
        <taxon>Pezizomycotina</taxon>
        <taxon>Dothideomycetes</taxon>
        <taxon>Dothideomycetes incertae sedis</taxon>
        <taxon>Botryosphaeriales</taxon>
        <taxon>Saccharataceae</taxon>
        <taxon>Saccharata</taxon>
    </lineage>
</organism>
<dbReference type="Pfam" id="PF02737">
    <property type="entry name" value="3HCDH_N"/>
    <property type="match status" value="1"/>
</dbReference>
<dbReference type="AlphaFoldDB" id="A0A9P4LWI5"/>
<dbReference type="GO" id="GO:0070403">
    <property type="term" value="F:NAD+ binding"/>
    <property type="evidence" value="ECO:0007669"/>
    <property type="project" value="InterPro"/>
</dbReference>
<feature type="domain" description="3-hydroxyacyl-CoA dehydrogenase C-terminal" evidence="2">
    <location>
        <begin position="191"/>
        <end position="259"/>
    </location>
</feature>
<dbReference type="OrthoDB" id="2021159at2759"/>
<dbReference type="Pfam" id="PF00725">
    <property type="entry name" value="3HCDH"/>
    <property type="match status" value="1"/>
</dbReference>
<dbReference type="GO" id="GO:0006631">
    <property type="term" value="P:fatty acid metabolic process"/>
    <property type="evidence" value="ECO:0007669"/>
    <property type="project" value="InterPro"/>
</dbReference>
<evidence type="ECO:0000256" key="1">
    <source>
        <dbReference type="ARBA" id="ARBA00023002"/>
    </source>
</evidence>
<evidence type="ECO:0000313" key="4">
    <source>
        <dbReference type="EMBL" id="KAF2088545.1"/>
    </source>
</evidence>
<feature type="domain" description="3-hydroxyacyl-CoA dehydrogenase NAD binding" evidence="3">
    <location>
        <begin position="9"/>
        <end position="187"/>
    </location>
</feature>
<dbReference type="InterPro" id="IPR006176">
    <property type="entry name" value="3-OHacyl-CoA_DH_NAD-bd"/>
</dbReference>
<dbReference type="SUPFAM" id="SSF51735">
    <property type="entry name" value="NAD(P)-binding Rossmann-fold domains"/>
    <property type="match status" value="1"/>
</dbReference>
<evidence type="ECO:0000313" key="5">
    <source>
        <dbReference type="Proteomes" id="UP000799776"/>
    </source>
</evidence>
<dbReference type="InterPro" id="IPR006108">
    <property type="entry name" value="3HC_DH_C"/>
</dbReference>
<dbReference type="EMBL" id="ML978716">
    <property type="protein sequence ID" value="KAF2088545.1"/>
    <property type="molecule type" value="Genomic_DNA"/>
</dbReference>
<dbReference type="GO" id="GO:0016616">
    <property type="term" value="F:oxidoreductase activity, acting on the CH-OH group of donors, NAD or NADP as acceptor"/>
    <property type="evidence" value="ECO:0007669"/>
    <property type="project" value="InterPro"/>
</dbReference>
<dbReference type="Proteomes" id="UP000799776">
    <property type="component" value="Unassembled WGS sequence"/>
</dbReference>
<sequence>MSAESSIKKVAIIGAGSIGCSWAALFIANGIETTVFDVNPSAESLLRSLVAGALPVLSRLGSTKNQTACASDILFTTDLATALKDADFVQENGPERLELKHTIFNDITKHIRPDTIISTSSSGLTCSSIQSGVKAHPERCVVGHPFNPPHLIPLAEVVGGSQTTSDVIDRTMRFYESLGKKAVHVKKEVAGHIANRLQSALFREVMHLIQNDVCSVSDIEDAMQHGPGLRWGVMGPSCLMHLAGGPGGIEHMSNHLLEPMMGWYAKQDPVVDDDLKKKWIEGTREAVDGRSYESLAKQRDEELIELLKIRKDWDGYAARKKSE</sequence>
<proteinExistence type="predicted"/>
<keyword evidence="5" id="KW-1185">Reference proteome</keyword>
<dbReference type="InterPro" id="IPR036291">
    <property type="entry name" value="NAD(P)-bd_dom_sf"/>
</dbReference>
<dbReference type="Gene3D" id="1.10.1040.10">
    <property type="entry name" value="N-(1-d-carboxylethyl)-l-norvaline Dehydrogenase, domain 2"/>
    <property type="match status" value="1"/>
</dbReference>
<gene>
    <name evidence="4" type="ORF">K490DRAFT_39535</name>
</gene>
<evidence type="ECO:0000259" key="3">
    <source>
        <dbReference type="Pfam" id="PF02737"/>
    </source>
</evidence>